<dbReference type="SUPFAM" id="SSF81296">
    <property type="entry name" value="E set domains"/>
    <property type="match status" value="1"/>
</dbReference>
<dbReference type="InterPro" id="IPR015171">
    <property type="entry name" value="Cyc-maltodext_N"/>
</dbReference>
<feature type="domain" description="Cyclomaltodextrinase N-terminal" evidence="2">
    <location>
        <begin position="25"/>
        <end position="110"/>
    </location>
</feature>
<dbReference type="Proteomes" id="UP000264330">
    <property type="component" value="Unassembled WGS sequence"/>
</dbReference>
<dbReference type="EMBL" id="DPMF01000349">
    <property type="protein sequence ID" value="HCV82398.1"/>
    <property type="molecule type" value="Genomic_DNA"/>
</dbReference>
<feature type="signal peptide" evidence="1">
    <location>
        <begin position="1"/>
        <end position="21"/>
    </location>
</feature>
<sequence>MKTKLYNLVLLLLLISGVAQAQIDKMEPPFWWSDMNLEELQIMFYGKNIGTYEVSSEDEVIINNIRKTENPNYVFVTINSSALPAGNYEFNFSKKGKRNITKTFELKQREEGSALREGF</sequence>
<evidence type="ECO:0000313" key="3">
    <source>
        <dbReference type="EMBL" id="HCV82398.1"/>
    </source>
</evidence>
<dbReference type="InterPro" id="IPR014756">
    <property type="entry name" value="Ig_E-set"/>
</dbReference>
<evidence type="ECO:0000256" key="1">
    <source>
        <dbReference type="SAM" id="SignalP"/>
    </source>
</evidence>
<accession>A0A3D5J3X6</accession>
<organism evidence="3 4">
    <name type="scientific">Zunongwangia profunda</name>
    <dbReference type="NCBI Taxonomy" id="398743"/>
    <lineage>
        <taxon>Bacteria</taxon>
        <taxon>Pseudomonadati</taxon>
        <taxon>Bacteroidota</taxon>
        <taxon>Flavobacteriia</taxon>
        <taxon>Flavobacteriales</taxon>
        <taxon>Flavobacteriaceae</taxon>
        <taxon>Zunongwangia</taxon>
    </lineage>
</organism>
<dbReference type="InterPro" id="IPR013783">
    <property type="entry name" value="Ig-like_fold"/>
</dbReference>
<proteinExistence type="predicted"/>
<keyword evidence="3" id="KW-0456">Lyase</keyword>
<name>A0A3D5J3X6_9FLAO</name>
<gene>
    <name evidence="3" type="ORF">DGQ38_15255</name>
</gene>
<dbReference type="AlphaFoldDB" id="A0A3D5J3X6"/>
<evidence type="ECO:0000313" key="4">
    <source>
        <dbReference type="Proteomes" id="UP000264330"/>
    </source>
</evidence>
<dbReference type="Gene3D" id="2.60.40.10">
    <property type="entry name" value="Immunoglobulins"/>
    <property type="match status" value="1"/>
</dbReference>
<feature type="non-terminal residue" evidence="3">
    <location>
        <position position="119"/>
    </location>
</feature>
<comment type="caution">
    <text evidence="3">The sequence shown here is derived from an EMBL/GenBank/DDBJ whole genome shotgun (WGS) entry which is preliminary data.</text>
</comment>
<dbReference type="GO" id="GO:0016829">
    <property type="term" value="F:lyase activity"/>
    <property type="evidence" value="ECO:0007669"/>
    <property type="project" value="UniProtKB-KW"/>
</dbReference>
<protein>
    <submittedName>
        <fullName evidence="3">Alpha-amlyase</fullName>
    </submittedName>
</protein>
<feature type="chain" id="PRO_5018118141" evidence="1">
    <location>
        <begin position="22"/>
        <end position="119"/>
    </location>
</feature>
<reference evidence="3 4" key="1">
    <citation type="journal article" date="2018" name="Nat. Biotechnol.">
        <title>A standardized bacterial taxonomy based on genome phylogeny substantially revises the tree of life.</title>
        <authorList>
            <person name="Parks D.H."/>
            <person name="Chuvochina M."/>
            <person name="Waite D.W."/>
            <person name="Rinke C."/>
            <person name="Skarshewski A."/>
            <person name="Chaumeil P.A."/>
            <person name="Hugenholtz P."/>
        </authorList>
    </citation>
    <scope>NUCLEOTIDE SEQUENCE [LARGE SCALE GENOMIC DNA]</scope>
    <source>
        <strain evidence="3">UBA9359</strain>
    </source>
</reference>
<dbReference type="Pfam" id="PF09087">
    <property type="entry name" value="Cyc-maltodext_N"/>
    <property type="match status" value="1"/>
</dbReference>
<keyword evidence="1" id="KW-0732">Signal</keyword>
<evidence type="ECO:0000259" key="2">
    <source>
        <dbReference type="Pfam" id="PF09087"/>
    </source>
</evidence>